<gene>
    <name evidence="2" type="ORF">D7I47_03350</name>
</gene>
<dbReference type="SUPFAM" id="SSF46785">
    <property type="entry name" value="Winged helix' DNA-binding domain"/>
    <property type="match status" value="1"/>
</dbReference>
<accession>A0A387B6J9</accession>
<dbReference type="GO" id="GO:0006950">
    <property type="term" value="P:response to stress"/>
    <property type="evidence" value="ECO:0007669"/>
    <property type="project" value="TreeGrafter"/>
</dbReference>
<evidence type="ECO:0000259" key="1">
    <source>
        <dbReference type="PROSITE" id="PS50995"/>
    </source>
</evidence>
<dbReference type="PRINTS" id="PR00598">
    <property type="entry name" value="HTHMARR"/>
</dbReference>
<dbReference type="AlphaFoldDB" id="A0A387B6J9"/>
<evidence type="ECO:0000313" key="2">
    <source>
        <dbReference type="EMBL" id="AYF97381.1"/>
    </source>
</evidence>
<dbReference type="PANTHER" id="PTHR33164:SF99">
    <property type="entry name" value="MARR FAMILY REGULATORY PROTEIN"/>
    <property type="match status" value="1"/>
</dbReference>
<dbReference type="InterPro" id="IPR039422">
    <property type="entry name" value="MarR/SlyA-like"/>
</dbReference>
<dbReference type="PANTHER" id="PTHR33164">
    <property type="entry name" value="TRANSCRIPTIONAL REGULATOR, MARR FAMILY"/>
    <property type="match status" value="1"/>
</dbReference>
<dbReference type="Gene3D" id="1.10.10.10">
    <property type="entry name" value="Winged helix-like DNA-binding domain superfamily/Winged helix DNA-binding domain"/>
    <property type="match status" value="1"/>
</dbReference>
<dbReference type="PROSITE" id="PS50995">
    <property type="entry name" value="HTH_MARR_2"/>
    <property type="match status" value="1"/>
</dbReference>
<name>A0A387B6J9_9MICO</name>
<dbReference type="InterPro" id="IPR000835">
    <property type="entry name" value="HTH_MarR-typ"/>
</dbReference>
<dbReference type="InterPro" id="IPR036390">
    <property type="entry name" value="WH_DNA-bd_sf"/>
</dbReference>
<sequence length="144" mass="15935">MTGMPSPPIRLAIGLLLRRSHRRAAEALDEALRPLGLTGRHFGVMMLLDREQVSTQRDLIRATGSDKAGMTRTIADLQKLGHVRRERSTEDRRLEYLSLTDSGRSAFATARALTGAAAARLFDGFSDEELDTLARLLRRFADGS</sequence>
<protein>
    <submittedName>
        <fullName evidence="2">MarR family transcriptional regulator</fullName>
    </submittedName>
</protein>
<keyword evidence="3" id="KW-1185">Reference proteome</keyword>
<dbReference type="SMART" id="SM00347">
    <property type="entry name" value="HTH_MARR"/>
    <property type="match status" value="1"/>
</dbReference>
<dbReference type="EMBL" id="CP032630">
    <property type="protein sequence ID" value="AYF97381.1"/>
    <property type="molecule type" value="Genomic_DNA"/>
</dbReference>
<dbReference type="GO" id="GO:0003700">
    <property type="term" value="F:DNA-binding transcription factor activity"/>
    <property type="evidence" value="ECO:0007669"/>
    <property type="project" value="InterPro"/>
</dbReference>
<feature type="domain" description="HTH marR-type" evidence="1">
    <location>
        <begin position="10"/>
        <end position="142"/>
    </location>
</feature>
<organism evidence="2 3">
    <name type="scientific">Protaetiibacter intestinalis</name>
    <dbReference type="NCBI Taxonomy" id="2419774"/>
    <lineage>
        <taxon>Bacteria</taxon>
        <taxon>Bacillati</taxon>
        <taxon>Actinomycetota</taxon>
        <taxon>Actinomycetes</taxon>
        <taxon>Micrococcales</taxon>
        <taxon>Microbacteriaceae</taxon>
        <taxon>Protaetiibacter</taxon>
    </lineage>
</organism>
<dbReference type="KEGG" id="lyd:D7I47_03350"/>
<dbReference type="Pfam" id="PF12802">
    <property type="entry name" value="MarR_2"/>
    <property type="match status" value="1"/>
</dbReference>
<proteinExistence type="predicted"/>
<dbReference type="Proteomes" id="UP000278886">
    <property type="component" value="Chromosome"/>
</dbReference>
<reference evidence="3" key="1">
    <citation type="submission" date="2018-09" db="EMBL/GenBank/DDBJ databases">
        <title>Genome sequencing of strain 2DFWR-13.</title>
        <authorList>
            <person name="Heo J."/>
            <person name="Kim S.-J."/>
            <person name="Kwon S.-W."/>
        </authorList>
    </citation>
    <scope>NUCLEOTIDE SEQUENCE [LARGE SCALE GENOMIC DNA]</scope>
    <source>
        <strain evidence="3">2DFWR-13</strain>
    </source>
</reference>
<dbReference type="InterPro" id="IPR036388">
    <property type="entry name" value="WH-like_DNA-bd_sf"/>
</dbReference>
<evidence type="ECO:0000313" key="3">
    <source>
        <dbReference type="Proteomes" id="UP000278886"/>
    </source>
</evidence>